<gene>
    <name evidence="3" type="ORF">AABB24_019101</name>
</gene>
<reference evidence="3 4" key="1">
    <citation type="submission" date="2024-05" db="EMBL/GenBank/DDBJ databases">
        <title>De novo assembly of an allotetraploid wild potato.</title>
        <authorList>
            <person name="Hosaka A.J."/>
        </authorList>
    </citation>
    <scope>NUCLEOTIDE SEQUENCE [LARGE SCALE GENOMIC DNA]</scope>
    <source>
        <tissue evidence="3">Young leaves</tissue>
    </source>
</reference>
<dbReference type="InterPro" id="IPR023753">
    <property type="entry name" value="FAD/NAD-binding_dom"/>
</dbReference>
<dbReference type="Gene3D" id="3.50.50.100">
    <property type="match status" value="1"/>
</dbReference>
<dbReference type="AlphaFoldDB" id="A0ABD2TGX2"/>
<evidence type="ECO:0000313" key="4">
    <source>
        <dbReference type="Proteomes" id="UP001627284"/>
    </source>
</evidence>
<feature type="non-terminal residue" evidence="3">
    <location>
        <position position="1"/>
    </location>
</feature>
<comment type="function">
    <text evidence="1">Putative FAD-dependent oxidoreductase.</text>
</comment>
<feature type="domain" description="FAD/NAD(P)-binding" evidence="2">
    <location>
        <begin position="42"/>
        <end position="320"/>
    </location>
</feature>
<sequence length="403" mass="44766">SILELPFFSLLISAQFFFFVKKIIVSIMENPPEWGDGGRGRRVVVIGGGVAGSLIAKSLQFDADLTLIDPKDYFEIPWASLRATVEPSFAERSLIHHKDYLANGRLIVSEVTNITNKEVLTADGHQVTYDYLVVATGHYDPLPVTRTERLEEYQTENERIKAADSILIVGGGPTGVELAAEIAVDFPQKKVTLVHDGSRLLEFIGPKASDKTLEWLKNKNVEVKLMQSVDLSNNTNNSGGNRTYFTSSGETIRADCHFLCAGKPPGSEWLRETYLKDRIDNFGRLKVDENLRIKGHRNIFAVGDITDIKELKQGYSAQKHALVAAKNLKLLMSGGKESKLAIYEPRPSPKIIVSLGRQDAVAQFSFTTIIGLVPGMIKSKDLYVGKTRKKMGIQPKKYTLFHS</sequence>
<protein>
    <recommendedName>
        <fullName evidence="2">FAD/NAD(P)-binding domain-containing protein</fullName>
    </recommendedName>
</protein>
<name>A0ABD2TGX2_9SOLN</name>
<dbReference type="PANTHER" id="PTHR43735">
    <property type="entry name" value="APOPTOSIS-INDUCING FACTOR 1"/>
    <property type="match status" value="1"/>
</dbReference>
<evidence type="ECO:0000256" key="1">
    <source>
        <dbReference type="ARBA" id="ARBA00057036"/>
    </source>
</evidence>
<evidence type="ECO:0000313" key="3">
    <source>
        <dbReference type="EMBL" id="KAL3354842.1"/>
    </source>
</evidence>
<dbReference type="FunFam" id="3.50.50.100:FF:000006">
    <property type="entry name" value="apoptosis-inducing factor 2"/>
    <property type="match status" value="1"/>
</dbReference>
<dbReference type="EMBL" id="JBJKTR010000011">
    <property type="protein sequence ID" value="KAL3354842.1"/>
    <property type="molecule type" value="Genomic_DNA"/>
</dbReference>
<comment type="caution">
    <text evidence="3">The sequence shown here is derived from an EMBL/GenBank/DDBJ whole genome shotgun (WGS) entry which is preliminary data.</text>
</comment>
<proteinExistence type="predicted"/>
<dbReference type="InterPro" id="IPR036188">
    <property type="entry name" value="FAD/NAD-bd_sf"/>
</dbReference>
<evidence type="ECO:0000259" key="2">
    <source>
        <dbReference type="Pfam" id="PF07992"/>
    </source>
</evidence>
<dbReference type="SUPFAM" id="SSF51905">
    <property type="entry name" value="FAD/NAD(P)-binding domain"/>
    <property type="match status" value="1"/>
</dbReference>
<dbReference type="Pfam" id="PF07992">
    <property type="entry name" value="Pyr_redox_2"/>
    <property type="match status" value="1"/>
</dbReference>
<organism evidence="3 4">
    <name type="scientific">Solanum stoloniferum</name>
    <dbReference type="NCBI Taxonomy" id="62892"/>
    <lineage>
        <taxon>Eukaryota</taxon>
        <taxon>Viridiplantae</taxon>
        <taxon>Streptophyta</taxon>
        <taxon>Embryophyta</taxon>
        <taxon>Tracheophyta</taxon>
        <taxon>Spermatophyta</taxon>
        <taxon>Magnoliopsida</taxon>
        <taxon>eudicotyledons</taxon>
        <taxon>Gunneridae</taxon>
        <taxon>Pentapetalae</taxon>
        <taxon>asterids</taxon>
        <taxon>lamiids</taxon>
        <taxon>Solanales</taxon>
        <taxon>Solanaceae</taxon>
        <taxon>Solanoideae</taxon>
        <taxon>Solaneae</taxon>
        <taxon>Solanum</taxon>
    </lineage>
</organism>
<dbReference type="PANTHER" id="PTHR43735:SF26">
    <property type="entry name" value="APOPTOSIS-INDUCING FACTOR HOMOLOG B-LIKE"/>
    <property type="match status" value="1"/>
</dbReference>
<accession>A0ABD2TGX2</accession>
<dbReference type="PRINTS" id="PR00368">
    <property type="entry name" value="FADPNR"/>
</dbReference>
<keyword evidence="4" id="KW-1185">Reference proteome</keyword>
<dbReference type="Proteomes" id="UP001627284">
    <property type="component" value="Unassembled WGS sequence"/>
</dbReference>